<dbReference type="PROSITE" id="PS00198">
    <property type="entry name" value="4FE4S_FER_1"/>
    <property type="match status" value="2"/>
</dbReference>
<gene>
    <name evidence="5" type="ordered locus">Dred_1974</name>
</gene>
<dbReference type="eggNOG" id="COG1036">
    <property type="taxonomic scope" value="Bacteria"/>
</dbReference>
<dbReference type="EMBL" id="CP000612">
    <property type="protein sequence ID" value="ABO50492.1"/>
    <property type="molecule type" value="Genomic_DNA"/>
</dbReference>
<dbReference type="HOGENOM" id="CLU_139698_11_4_9"/>
<dbReference type="Proteomes" id="UP000001556">
    <property type="component" value="Chromosome"/>
</dbReference>
<evidence type="ECO:0000256" key="2">
    <source>
        <dbReference type="ARBA" id="ARBA00023004"/>
    </source>
</evidence>
<dbReference type="SUPFAM" id="SSF54862">
    <property type="entry name" value="4Fe-4S ferredoxins"/>
    <property type="match status" value="1"/>
</dbReference>
<keyword evidence="6" id="KW-1185">Reference proteome</keyword>
<reference evidence="5 6" key="1">
    <citation type="submission" date="2007-03" db="EMBL/GenBank/DDBJ databases">
        <title>Complete sequence of Desulfotomaculum reducens MI-1.</title>
        <authorList>
            <consortium name="US DOE Joint Genome Institute"/>
            <person name="Copeland A."/>
            <person name="Lucas S."/>
            <person name="Lapidus A."/>
            <person name="Barry K."/>
            <person name="Detter J.C."/>
            <person name="Glavina del Rio T."/>
            <person name="Hammon N."/>
            <person name="Israni S."/>
            <person name="Dalin E."/>
            <person name="Tice H."/>
            <person name="Pitluck S."/>
            <person name="Sims D."/>
            <person name="Brettin T."/>
            <person name="Bruce D."/>
            <person name="Han C."/>
            <person name="Tapia R."/>
            <person name="Schmutz J."/>
            <person name="Larimer F."/>
            <person name="Land M."/>
            <person name="Hauser L."/>
            <person name="Kyrpides N."/>
            <person name="Kim E."/>
            <person name="Tebo B.M."/>
            <person name="Richardson P."/>
        </authorList>
    </citation>
    <scope>NUCLEOTIDE SEQUENCE [LARGE SCALE GENOMIC DNA]</scope>
    <source>
        <strain evidence="5 6">MI-1</strain>
    </source>
</reference>
<dbReference type="PROSITE" id="PS51379">
    <property type="entry name" value="4FE4S_FER_2"/>
    <property type="match status" value="2"/>
</dbReference>
<dbReference type="GO" id="GO:0046872">
    <property type="term" value="F:metal ion binding"/>
    <property type="evidence" value="ECO:0007669"/>
    <property type="project" value="UniProtKB-KW"/>
</dbReference>
<keyword evidence="2" id="KW-0408">Iron</keyword>
<dbReference type="STRING" id="349161.Dred_1974"/>
<evidence type="ECO:0000256" key="1">
    <source>
        <dbReference type="ARBA" id="ARBA00022723"/>
    </source>
</evidence>
<organism evidence="5 6">
    <name type="scientific">Desulforamulus reducens (strain ATCC BAA-1160 / DSM 100696 / MI-1)</name>
    <name type="common">Desulfotomaculum reducens</name>
    <dbReference type="NCBI Taxonomy" id="349161"/>
    <lineage>
        <taxon>Bacteria</taxon>
        <taxon>Bacillati</taxon>
        <taxon>Bacillota</taxon>
        <taxon>Clostridia</taxon>
        <taxon>Eubacteriales</taxon>
        <taxon>Peptococcaceae</taxon>
        <taxon>Desulforamulus</taxon>
    </lineage>
</organism>
<protein>
    <submittedName>
        <fullName evidence="5">4Fe-4S ferredoxin, iron-sulfur binding domain protein</fullName>
    </submittedName>
</protein>
<dbReference type="InterPro" id="IPR017900">
    <property type="entry name" value="4Fe4S_Fe_S_CS"/>
</dbReference>
<feature type="domain" description="4Fe-4S ferredoxin-type" evidence="4">
    <location>
        <begin position="9"/>
        <end position="39"/>
    </location>
</feature>
<keyword evidence="3" id="KW-0411">Iron-sulfur</keyword>
<dbReference type="InterPro" id="IPR017896">
    <property type="entry name" value="4Fe4S_Fe-S-bd"/>
</dbReference>
<dbReference type="GO" id="GO:0051536">
    <property type="term" value="F:iron-sulfur cluster binding"/>
    <property type="evidence" value="ECO:0007669"/>
    <property type="project" value="UniProtKB-KW"/>
</dbReference>
<proteinExistence type="predicted"/>
<sequence>MRRKGKEVYTLAYKITDECMACGTCLDSCPNNAIEEGDIFKITMACENCGTCLDICPTGAIIEE</sequence>
<dbReference type="KEGG" id="drm:Dred_1974"/>
<feature type="domain" description="4Fe-4S ferredoxin-type" evidence="4">
    <location>
        <begin position="46"/>
        <end position="64"/>
    </location>
</feature>
<evidence type="ECO:0000313" key="5">
    <source>
        <dbReference type="EMBL" id="ABO50492.1"/>
    </source>
</evidence>
<keyword evidence="1" id="KW-0479">Metal-binding</keyword>
<evidence type="ECO:0000313" key="6">
    <source>
        <dbReference type="Proteomes" id="UP000001556"/>
    </source>
</evidence>
<accession>A4J5Y9</accession>
<dbReference type="Pfam" id="PF00037">
    <property type="entry name" value="Fer4"/>
    <property type="match status" value="2"/>
</dbReference>
<evidence type="ECO:0000259" key="4">
    <source>
        <dbReference type="PROSITE" id="PS51379"/>
    </source>
</evidence>
<dbReference type="AlphaFoldDB" id="A4J5Y9"/>
<dbReference type="Gene3D" id="3.30.70.20">
    <property type="match status" value="1"/>
</dbReference>
<evidence type="ECO:0000256" key="3">
    <source>
        <dbReference type="ARBA" id="ARBA00023014"/>
    </source>
</evidence>
<name>A4J5Y9_DESRM</name>